<keyword evidence="10" id="KW-0628">Postsynaptic cell membrane</keyword>
<feature type="compositionally biased region" description="Polar residues" evidence="17">
    <location>
        <begin position="352"/>
        <end position="368"/>
    </location>
</feature>
<dbReference type="SUPFAM" id="SSF117281">
    <property type="entry name" value="Kelch motif"/>
    <property type="match status" value="1"/>
</dbReference>
<evidence type="ECO:0000313" key="19">
    <source>
        <dbReference type="EMBL" id="MXQ93797.1"/>
    </source>
</evidence>
<dbReference type="EMBL" id="VBQZ03000098">
    <property type="protein sequence ID" value="MXQ93797.1"/>
    <property type="molecule type" value="Genomic_DNA"/>
</dbReference>
<evidence type="ECO:0000256" key="8">
    <source>
        <dbReference type="ARBA" id="ARBA00023157"/>
    </source>
</evidence>
<evidence type="ECO:0000256" key="3">
    <source>
        <dbReference type="ARBA" id="ARBA00022622"/>
    </source>
</evidence>
<dbReference type="PROSITE" id="PS50835">
    <property type="entry name" value="IG_LIKE"/>
    <property type="match status" value="2"/>
</dbReference>
<feature type="region of interest" description="Disordered" evidence="17">
    <location>
        <begin position="330"/>
        <end position="368"/>
    </location>
</feature>
<dbReference type="Gene3D" id="2.120.10.80">
    <property type="entry name" value="Kelch-type beta propeller"/>
    <property type="match status" value="1"/>
</dbReference>
<dbReference type="InterPro" id="IPR052310">
    <property type="entry name" value="Kelch/BTB_domain_protein"/>
</dbReference>
<dbReference type="SMART" id="SM00612">
    <property type="entry name" value="Kelch"/>
    <property type="match status" value="2"/>
</dbReference>
<keyword evidence="20" id="KW-1185">Reference proteome</keyword>
<reference evidence="19" key="1">
    <citation type="submission" date="2019-10" db="EMBL/GenBank/DDBJ databases">
        <title>The sequence and de novo assembly of the wild yak genome.</title>
        <authorList>
            <person name="Liu Y."/>
        </authorList>
    </citation>
    <scope>NUCLEOTIDE SEQUENCE [LARGE SCALE GENOMIC DNA]</scope>
    <source>
        <strain evidence="19">WY2019</strain>
    </source>
</reference>
<keyword evidence="1" id="KW-0880">Kelch repeat</keyword>
<organism evidence="19 20">
    <name type="scientific">Bos mutus</name>
    <name type="common">wild yak</name>
    <dbReference type="NCBI Taxonomy" id="72004"/>
    <lineage>
        <taxon>Eukaryota</taxon>
        <taxon>Metazoa</taxon>
        <taxon>Chordata</taxon>
        <taxon>Craniata</taxon>
        <taxon>Vertebrata</taxon>
        <taxon>Euteleostomi</taxon>
        <taxon>Mammalia</taxon>
        <taxon>Eutheria</taxon>
        <taxon>Laurasiatheria</taxon>
        <taxon>Artiodactyla</taxon>
        <taxon>Ruminantia</taxon>
        <taxon>Pecora</taxon>
        <taxon>Bovidae</taxon>
        <taxon>Bovinae</taxon>
        <taxon>Bos</taxon>
    </lineage>
</organism>
<evidence type="ECO:0000256" key="17">
    <source>
        <dbReference type="SAM" id="MobiDB-lite"/>
    </source>
</evidence>
<evidence type="ECO:0000256" key="16">
    <source>
        <dbReference type="ARBA" id="ARBA00069707"/>
    </source>
</evidence>
<feature type="region of interest" description="Disordered" evidence="17">
    <location>
        <begin position="782"/>
        <end position="827"/>
    </location>
</feature>
<comment type="subunit">
    <text evidence="15">Interacts (Ig-like 1 domain) with NRXN2 (via Laminin G-like 1 domain) in a trans-interaction manner.</text>
</comment>
<evidence type="ECO:0000256" key="6">
    <source>
        <dbReference type="ARBA" id="ARBA00023018"/>
    </source>
</evidence>
<dbReference type="FunFam" id="2.60.40.10:FF:000858">
    <property type="entry name" value="Immunoglobin superfamily member 21"/>
    <property type="match status" value="1"/>
</dbReference>
<evidence type="ECO:0000256" key="2">
    <source>
        <dbReference type="ARBA" id="ARBA00022475"/>
    </source>
</evidence>
<evidence type="ECO:0000256" key="11">
    <source>
        <dbReference type="ARBA" id="ARBA00023288"/>
    </source>
</evidence>
<dbReference type="SUPFAM" id="SSF48726">
    <property type="entry name" value="Immunoglobulin"/>
    <property type="match status" value="3"/>
</dbReference>
<proteinExistence type="predicted"/>
<evidence type="ECO:0000256" key="14">
    <source>
        <dbReference type="ARBA" id="ARBA00060493"/>
    </source>
</evidence>
<dbReference type="InterPro" id="IPR036179">
    <property type="entry name" value="Ig-like_dom_sf"/>
</dbReference>
<dbReference type="Gene3D" id="2.60.40.10">
    <property type="entry name" value="Immunoglobulins"/>
    <property type="match status" value="3"/>
</dbReference>
<protein>
    <recommendedName>
        <fullName evidence="16">Immunoglobulin superfamily member 21</fullName>
    </recommendedName>
</protein>
<dbReference type="InterPro" id="IPR013783">
    <property type="entry name" value="Ig-like_fold"/>
</dbReference>
<accession>A0A6B0RYH9</accession>
<dbReference type="FunFam" id="2.60.40.10:FF:000509">
    <property type="entry name" value="Immunoglobin superfamily member 21"/>
    <property type="match status" value="1"/>
</dbReference>
<keyword evidence="2" id="KW-1003">Cell membrane</keyword>
<keyword evidence="8" id="KW-1015">Disulfide bond</keyword>
<keyword evidence="4" id="KW-0732">Signal</keyword>
<keyword evidence="3" id="KW-0336">GPI-anchor</keyword>
<dbReference type="Pfam" id="PF07686">
    <property type="entry name" value="V-set"/>
    <property type="match status" value="1"/>
</dbReference>
<evidence type="ECO:0000256" key="9">
    <source>
        <dbReference type="ARBA" id="ARBA00023180"/>
    </source>
</evidence>
<comment type="caution">
    <text evidence="19">The sequence shown here is derived from an EMBL/GenBank/DDBJ whole genome shotgun (WGS) entry which is preliminary data.</text>
</comment>
<evidence type="ECO:0000256" key="5">
    <source>
        <dbReference type="ARBA" id="ARBA00022737"/>
    </source>
</evidence>
<dbReference type="GO" id="GO:0098552">
    <property type="term" value="C:side of membrane"/>
    <property type="evidence" value="ECO:0007669"/>
    <property type="project" value="UniProtKB-KW"/>
</dbReference>
<feature type="compositionally biased region" description="Basic and acidic residues" evidence="17">
    <location>
        <begin position="338"/>
        <end position="351"/>
    </location>
</feature>
<dbReference type="Pfam" id="PF01344">
    <property type="entry name" value="Kelch_1"/>
    <property type="match status" value="2"/>
</dbReference>
<evidence type="ECO:0000256" key="4">
    <source>
        <dbReference type="ARBA" id="ARBA00022729"/>
    </source>
</evidence>
<keyword evidence="5" id="KW-0677">Repeat</keyword>
<dbReference type="PANTHER" id="PTHR45972">
    <property type="entry name" value="BTB_2 DOMAIN-CONTAINING PROTEIN"/>
    <property type="match status" value="1"/>
</dbReference>
<gene>
    <name evidence="19" type="ORF">E5288_WYG016912</name>
</gene>
<keyword evidence="11" id="KW-0449">Lipoprotein</keyword>
<dbReference type="InterPro" id="IPR015915">
    <property type="entry name" value="Kelch-typ_b-propeller"/>
</dbReference>
<sequence length="1190" mass="130679">MGVGETALMECLLKMAGPLLSTALILRLPTPARLLEGDPEHRKASLTFTHLIPWAHQTEPKAAAQKGHVWASSVVGPPGLGAWARATSRPVRRPLLLEISSKRAPKGPGIHFCEPYCESTSVTSVTQGYLTVNIEPLPPVVAGDAVTLKCNFKTDGRMREIVWYRVTDGGTIKQKIFTFDAMFSTNFSHMESYRRREDLVYQSTVRLPEVRVSDNGPYECHVGIYDRATREKVVLASGNIFLNVMAPPTSIEVVAADTPAPFSRYQAQNFTLVCIVSGGKPAPTVYFKRDGEPIDAVPLSEPPAASSGPLQDSRPFRSLLHRDLDETKMQRSLSLLDAETRGGRPSTERPSRSLTPDPSSVIQPTTESIPETVVSREFPRWVHSSEPVYFLRHSHSPGSDGTVEVRALLTWTLNPQIDNEALFSCEVKHPALSMPMQAEVTLVAPKGPKIMMTPSRARVGDTVRILVHGFQNEVFPEPMFTWTRVGSRLLDGSAEFDGKELVLERVPAELNGSMYRCMAQNPLGSTDTHTRLIVFENPNIPRGTEDSNGTTTPFQLKQTCVHAFERRVRSELVRGSLDGWGPAAHWSLGPRSRAPGRPLMGFLDPTCQNWGSYLIDSLLDGEVAPKYTEGGSTGKEAAALQAASDLGLALRQREGASDASYTFSSVAQVRVEENFIPEKVEGIRPRLKGKVYDYHVEYTSQATSRSRLAPGTATSAGAPAPESVSGPLGTRIASGRPAGDREGGQETTASPGSDPSGSTRGFSRKESLLQILENPEFQLQLDGFGDAAPSCPDQRAVPTCPTSQDSPESSSAGSRRKPHVHSVAGTSFFHPPLSPGSAPEVHLDLGNCYEALAFAKRKKLEPLKEAAYKVMRDNYLQVLRSPDIYGRLSGAERELVLQRRLRGREHLVVADVCPQDGSGRLCCYDDERDAWRPLARLPPEAVSRGCAICSLFNYLFLVSGCQGSGLQPSNRVFCYNPLTDIWSEVCPLNQARPHCRLVALDGQLYAVGGECLNTVERYDPRLDRWTFAPPLPKDTFALAHTAAASGGELFVTGGSLRYLLLRFSVREQRWRAAPTGGGRDRTAEMVAVRGFLYRFDLNRSLGISVYRCSASARLWYECATYRTPYPEAFQCAVVDELVYCVGRRRTLRFLADSISPRFVPEMRQAFPSPQGTLLPTVLTLPGPDVPQTRV</sequence>
<feature type="domain" description="Ig-like" evidence="18">
    <location>
        <begin position="115"/>
        <end position="236"/>
    </location>
</feature>
<keyword evidence="12" id="KW-0393">Immunoglobulin domain</keyword>
<name>A0A6B0RYH9_9CETA</name>
<evidence type="ECO:0000256" key="15">
    <source>
        <dbReference type="ARBA" id="ARBA00064633"/>
    </source>
</evidence>
<comment type="function">
    <text evidence="13">Involved in synaptic inhibition in the brain. Selectively regulates inhibitory presynaptic differentiation through interacting with presynaptic NRXN2.</text>
</comment>
<evidence type="ECO:0000256" key="13">
    <source>
        <dbReference type="ARBA" id="ARBA00055481"/>
    </source>
</evidence>
<comment type="subcellular location">
    <subcellularLocation>
        <location evidence="14">Postsynaptic cell membrane</location>
        <topology evidence="14">Lipid-anchor</topology>
        <topology evidence="14">GPI-anchor</topology>
    </subcellularLocation>
</comment>
<evidence type="ECO:0000313" key="20">
    <source>
        <dbReference type="Proteomes" id="UP000322234"/>
    </source>
</evidence>
<evidence type="ECO:0000256" key="10">
    <source>
        <dbReference type="ARBA" id="ARBA00023257"/>
    </source>
</evidence>
<evidence type="ECO:0000256" key="1">
    <source>
        <dbReference type="ARBA" id="ARBA00022441"/>
    </source>
</evidence>
<feature type="compositionally biased region" description="Low complexity" evidence="17">
    <location>
        <begin position="709"/>
        <end position="721"/>
    </location>
</feature>
<keyword evidence="7" id="KW-0472">Membrane</keyword>
<feature type="region of interest" description="Disordered" evidence="17">
    <location>
        <begin position="702"/>
        <end position="761"/>
    </location>
</feature>
<dbReference type="InterPro" id="IPR007110">
    <property type="entry name" value="Ig-like_dom"/>
</dbReference>
<dbReference type="SMART" id="SM00409">
    <property type="entry name" value="IG"/>
    <property type="match status" value="3"/>
</dbReference>
<evidence type="ECO:0000256" key="12">
    <source>
        <dbReference type="ARBA" id="ARBA00023319"/>
    </source>
</evidence>
<dbReference type="GO" id="GO:0045211">
    <property type="term" value="C:postsynaptic membrane"/>
    <property type="evidence" value="ECO:0007669"/>
    <property type="project" value="UniProtKB-SubCell"/>
</dbReference>
<feature type="domain" description="Ig-like" evidence="18">
    <location>
        <begin position="448"/>
        <end position="533"/>
    </location>
</feature>
<dbReference type="InterPro" id="IPR013106">
    <property type="entry name" value="Ig_V-set"/>
</dbReference>
<dbReference type="CDD" id="cd18484">
    <property type="entry name" value="BACK_KBTBD11_CMLAP"/>
    <property type="match status" value="1"/>
</dbReference>
<dbReference type="AlphaFoldDB" id="A0A6B0RYH9"/>
<evidence type="ECO:0000256" key="7">
    <source>
        <dbReference type="ARBA" id="ARBA00023136"/>
    </source>
</evidence>
<feature type="compositionally biased region" description="Polar residues" evidence="17">
    <location>
        <begin position="800"/>
        <end position="813"/>
    </location>
</feature>
<dbReference type="InterPro" id="IPR003599">
    <property type="entry name" value="Ig_sub"/>
</dbReference>
<dbReference type="InterPro" id="IPR006652">
    <property type="entry name" value="Kelch_1"/>
</dbReference>
<feature type="compositionally biased region" description="Polar residues" evidence="17">
    <location>
        <begin position="745"/>
        <end position="761"/>
    </location>
</feature>
<dbReference type="PANTHER" id="PTHR45972:SF1">
    <property type="entry name" value="KELCH DOMAIN-CONTAINING PROTEIN 7A"/>
    <property type="match status" value="1"/>
</dbReference>
<dbReference type="Proteomes" id="UP000322234">
    <property type="component" value="Unassembled WGS sequence"/>
</dbReference>
<evidence type="ECO:0000259" key="18">
    <source>
        <dbReference type="PROSITE" id="PS50835"/>
    </source>
</evidence>
<keyword evidence="6" id="KW-0770">Synapse</keyword>
<feature type="region of interest" description="Disordered" evidence="17">
    <location>
        <begin position="296"/>
        <end position="316"/>
    </location>
</feature>
<keyword evidence="9" id="KW-0325">Glycoprotein</keyword>